<dbReference type="STRING" id="1514105.AOC36_09685"/>
<evidence type="ECO:0000313" key="1">
    <source>
        <dbReference type="EMBL" id="AMC94244.1"/>
    </source>
</evidence>
<proteinExistence type="predicted"/>
<dbReference type="Proteomes" id="UP000063781">
    <property type="component" value="Chromosome"/>
</dbReference>
<organism evidence="1 2">
    <name type="scientific">Erysipelothrix larvae</name>
    <dbReference type="NCBI Taxonomy" id="1514105"/>
    <lineage>
        <taxon>Bacteria</taxon>
        <taxon>Bacillati</taxon>
        <taxon>Bacillota</taxon>
        <taxon>Erysipelotrichia</taxon>
        <taxon>Erysipelotrichales</taxon>
        <taxon>Erysipelotrichaceae</taxon>
        <taxon>Erysipelothrix</taxon>
    </lineage>
</organism>
<dbReference type="AlphaFoldDB" id="A0A0X8H1Q8"/>
<gene>
    <name evidence="1" type="ORF">AOC36_09685</name>
</gene>
<sequence length="68" mass="7971">MKYEAQEHVSVLDGQGNPYLIIEGEIVILKFEALHRAYIEFNGKSYRLDQQSFRDSFIKVPRRIGNEI</sequence>
<protein>
    <submittedName>
        <fullName evidence="1">Uncharacterized protein</fullName>
    </submittedName>
</protein>
<dbReference type="KEGG" id="erl:AOC36_09685"/>
<evidence type="ECO:0000313" key="2">
    <source>
        <dbReference type="Proteomes" id="UP000063781"/>
    </source>
</evidence>
<keyword evidence="2" id="KW-1185">Reference proteome</keyword>
<name>A0A0X8H1Q8_9FIRM</name>
<accession>A0A0X8H1Q8</accession>
<dbReference type="EMBL" id="CP013213">
    <property type="protein sequence ID" value="AMC94244.1"/>
    <property type="molecule type" value="Genomic_DNA"/>
</dbReference>
<reference evidence="1 2" key="1">
    <citation type="submission" date="2015-10" db="EMBL/GenBank/DDBJ databases">
        <title>Erysipelothrix larvae sp. LV19 isolated from the larval gut of the rhinoceros beetle, Trypoxylus dichotomus.</title>
        <authorList>
            <person name="Lim S."/>
            <person name="Kim B.-C."/>
        </authorList>
    </citation>
    <scope>NUCLEOTIDE SEQUENCE [LARGE SCALE GENOMIC DNA]</scope>
    <source>
        <strain evidence="1 2">LV19</strain>
    </source>
</reference>